<evidence type="ECO:0000256" key="3">
    <source>
        <dbReference type="ARBA" id="ARBA00022801"/>
    </source>
</evidence>
<dbReference type="PANTHER" id="PTHR43248:SF29">
    <property type="entry name" value="TRIPEPTIDYL AMINOPEPTIDASE"/>
    <property type="match status" value="1"/>
</dbReference>
<evidence type="ECO:0000259" key="7">
    <source>
        <dbReference type="Pfam" id="PF08386"/>
    </source>
</evidence>
<dbReference type="SUPFAM" id="SSF53474">
    <property type="entry name" value="alpha/beta-Hydrolases"/>
    <property type="match status" value="1"/>
</dbReference>
<evidence type="ECO:0000256" key="5">
    <source>
        <dbReference type="SAM" id="SignalP"/>
    </source>
</evidence>
<reference evidence="8 9" key="1">
    <citation type="submission" date="2015-10" db="EMBL/GenBank/DDBJ databases">
        <title>Draft genome sequence of Streptomyces yokosukanensis DSM 40224, type strain for the species Streptomyces yokosukanensis.</title>
        <authorList>
            <person name="Ruckert C."/>
            <person name="Winkler A."/>
            <person name="Kalinowski J."/>
            <person name="Kampfer P."/>
            <person name="Glaeser S."/>
        </authorList>
    </citation>
    <scope>NUCLEOTIDE SEQUENCE [LARGE SCALE GENOMIC DNA]</scope>
    <source>
        <strain evidence="8 9">DSM 40224</strain>
    </source>
</reference>
<evidence type="ECO:0000256" key="2">
    <source>
        <dbReference type="ARBA" id="ARBA00022729"/>
    </source>
</evidence>
<feature type="region of interest" description="Disordered" evidence="4">
    <location>
        <begin position="359"/>
        <end position="404"/>
    </location>
</feature>
<dbReference type="InterPro" id="IPR029058">
    <property type="entry name" value="AB_hydrolase_fold"/>
</dbReference>
<dbReference type="Pfam" id="PF00561">
    <property type="entry name" value="Abhydrolase_1"/>
    <property type="match status" value="1"/>
</dbReference>
<dbReference type="Pfam" id="PF08386">
    <property type="entry name" value="Abhydrolase_4"/>
    <property type="match status" value="1"/>
</dbReference>
<proteinExistence type="inferred from homology"/>
<evidence type="ECO:0000256" key="4">
    <source>
        <dbReference type="SAM" id="MobiDB-lite"/>
    </source>
</evidence>
<gene>
    <name evidence="8" type="ORF">AQI95_38410</name>
</gene>
<feature type="domain" description="Peptidase S33 tripeptidyl aminopeptidase-like C-terminal" evidence="7">
    <location>
        <begin position="422"/>
        <end position="526"/>
    </location>
</feature>
<protein>
    <submittedName>
        <fullName evidence="8">Uncharacterized protein</fullName>
    </submittedName>
</protein>
<evidence type="ECO:0000313" key="8">
    <source>
        <dbReference type="EMBL" id="KUM99598.1"/>
    </source>
</evidence>
<keyword evidence="3" id="KW-0378">Hydrolase</keyword>
<dbReference type="PANTHER" id="PTHR43248">
    <property type="entry name" value="2-SUCCINYL-6-HYDROXY-2,4-CYCLOHEXADIENE-1-CARBOXYLATE SYNTHASE"/>
    <property type="match status" value="1"/>
</dbReference>
<keyword evidence="9" id="KW-1185">Reference proteome</keyword>
<name>A0A101NUH5_9ACTN</name>
<keyword evidence="2 5" id="KW-0732">Signal</keyword>
<accession>A0A101NUH5</accession>
<comment type="similarity">
    <text evidence="1">Belongs to the peptidase S33 family.</text>
</comment>
<feature type="chain" id="PRO_5039112122" evidence="5">
    <location>
        <begin position="24"/>
        <end position="528"/>
    </location>
</feature>
<dbReference type="EMBL" id="LMWN01000062">
    <property type="protein sequence ID" value="KUM99598.1"/>
    <property type="molecule type" value="Genomic_DNA"/>
</dbReference>
<dbReference type="Gene3D" id="3.40.50.1820">
    <property type="entry name" value="alpha/beta hydrolase"/>
    <property type="match status" value="1"/>
</dbReference>
<feature type="domain" description="AB hydrolase-1" evidence="6">
    <location>
        <begin position="134"/>
        <end position="291"/>
    </location>
</feature>
<comment type="caution">
    <text evidence="8">The sequence shown here is derived from an EMBL/GenBank/DDBJ whole genome shotgun (WGS) entry which is preliminary data.</text>
</comment>
<feature type="signal peptide" evidence="5">
    <location>
        <begin position="1"/>
        <end position="23"/>
    </location>
</feature>
<evidence type="ECO:0000313" key="9">
    <source>
        <dbReference type="Proteomes" id="UP000053127"/>
    </source>
</evidence>
<dbReference type="STRING" id="67386.AQI95_38410"/>
<dbReference type="Proteomes" id="UP000053127">
    <property type="component" value="Unassembled WGS sequence"/>
</dbReference>
<organism evidence="8 9">
    <name type="scientific">Streptomyces yokosukanensis</name>
    <dbReference type="NCBI Taxonomy" id="67386"/>
    <lineage>
        <taxon>Bacteria</taxon>
        <taxon>Bacillati</taxon>
        <taxon>Actinomycetota</taxon>
        <taxon>Actinomycetes</taxon>
        <taxon>Kitasatosporales</taxon>
        <taxon>Streptomycetaceae</taxon>
        <taxon>Streptomyces</taxon>
    </lineage>
</organism>
<evidence type="ECO:0000256" key="1">
    <source>
        <dbReference type="ARBA" id="ARBA00010088"/>
    </source>
</evidence>
<dbReference type="AlphaFoldDB" id="A0A101NUH5"/>
<dbReference type="GO" id="GO:0016787">
    <property type="term" value="F:hydrolase activity"/>
    <property type="evidence" value="ECO:0007669"/>
    <property type="project" value="UniProtKB-KW"/>
</dbReference>
<dbReference type="InterPro" id="IPR000073">
    <property type="entry name" value="AB_hydrolase_1"/>
</dbReference>
<evidence type="ECO:0000259" key="6">
    <source>
        <dbReference type="Pfam" id="PF00561"/>
    </source>
</evidence>
<sequence length="528" mass="55720">MSRGKSLPLSAAVLAVATLVVTACSVEGGAASRREHGDKGASLPPLPARFAQQTVDWAGCEGVSSEPVAGAECGWVEVPVDYAAPDKETIRLRVSRVKAQDRSRRLGSLLYNPGGPGAPGAADVADGTWTAGERARARYDLVGFDPRGLGASAPIECPGGVPQEPEDLPRTVADAEKAFTAARALARSCHRGSGTVLAHMDSASVARDLEVLRRVLGDDRLNYTGISYGTFLGRQYMRLFPDKVGRFVLDGVVDPARDMRQVALLDVRTDEEALRRYAADLVARGDLRLGATSEDVVRRITGLVADLERTPLRGPGGRRLTGSAVSAYLRTVTRQENWGRLTDALAAAVDGDAGAFDDMARDGAAGAGEEGAAGDEESAPGQEEQERTEAMGNPAVLCLDSRGAPRSPREMLDLADEFARKSPLFGRGIAWQMLDCATWPIAPTGKVEPVTAPGAPPVLLVSYTDDPQTPLENARAVKAQLADSALLVRTGQGHGAYASETPSQCTDRVVDAYLVDGRLPEGITNCPG</sequence>
<dbReference type="InterPro" id="IPR013595">
    <property type="entry name" value="Pept_S33_TAP-like_C"/>
</dbReference>
<dbReference type="PROSITE" id="PS51257">
    <property type="entry name" value="PROKAR_LIPOPROTEIN"/>
    <property type="match status" value="1"/>
</dbReference>
<dbReference type="InterPro" id="IPR051601">
    <property type="entry name" value="Serine_prot/Carboxylest_S33"/>
</dbReference>